<dbReference type="InterPro" id="IPR026898">
    <property type="entry name" value="PrsW"/>
</dbReference>
<feature type="transmembrane region" description="Helical" evidence="2">
    <location>
        <begin position="741"/>
        <end position="765"/>
    </location>
</feature>
<dbReference type="GO" id="GO:0006508">
    <property type="term" value="P:proteolysis"/>
    <property type="evidence" value="ECO:0007669"/>
    <property type="project" value="UniProtKB-KW"/>
</dbReference>
<evidence type="ECO:0000313" key="4">
    <source>
        <dbReference type="Proteomes" id="UP000028837"/>
    </source>
</evidence>
<keyword evidence="2" id="KW-0472">Membrane</keyword>
<name>A0A086JV32_TOXGO</name>
<keyword evidence="3" id="KW-0378">Hydrolase</keyword>
<reference evidence="3 4" key="1">
    <citation type="submission" date="2014-02" db="EMBL/GenBank/DDBJ databases">
        <authorList>
            <person name="Sibley D."/>
            <person name="Venepally P."/>
            <person name="Karamycheva S."/>
            <person name="Hadjithomas M."/>
            <person name="Khan A."/>
            <person name="Brunk B."/>
            <person name="Roos D."/>
            <person name="Caler E."/>
            <person name="Lorenzi H."/>
        </authorList>
    </citation>
    <scope>NUCLEOTIDE SEQUENCE [LARGE SCALE GENOMIC DNA]</scope>
    <source>
        <strain evidence="3 4">GAB2-2007-GAL-DOM2</strain>
    </source>
</reference>
<dbReference type="EMBL" id="AHZU02001131">
    <property type="protein sequence ID" value="KFG36000.1"/>
    <property type="molecule type" value="Genomic_DNA"/>
</dbReference>
<keyword evidence="2" id="KW-0812">Transmembrane</keyword>
<dbReference type="OrthoDB" id="333462at2759"/>
<keyword evidence="3" id="KW-0645">Protease</keyword>
<feature type="transmembrane region" description="Helical" evidence="2">
    <location>
        <begin position="284"/>
        <end position="312"/>
    </location>
</feature>
<feature type="transmembrane region" description="Helical" evidence="2">
    <location>
        <begin position="332"/>
        <end position="351"/>
    </location>
</feature>
<dbReference type="GO" id="GO:0008233">
    <property type="term" value="F:peptidase activity"/>
    <property type="evidence" value="ECO:0007669"/>
    <property type="project" value="UniProtKB-KW"/>
</dbReference>
<dbReference type="VEuPathDB" id="ToxoDB:TGDOM2_215010"/>
<feature type="region of interest" description="Disordered" evidence="1">
    <location>
        <begin position="178"/>
        <end position="201"/>
    </location>
</feature>
<evidence type="ECO:0000256" key="2">
    <source>
        <dbReference type="SAM" id="Phobius"/>
    </source>
</evidence>
<evidence type="ECO:0000313" key="3">
    <source>
        <dbReference type="EMBL" id="KFG36000.1"/>
    </source>
</evidence>
<accession>A0A086JV32</accession>
<organism evidence="3 4">
    <name type="scientific">Toxoplasma gondii GAB2-2007-GAL-DOM2</name>
    <dbReference type="NCBI Taxonomy" id="1130820"/>
    <lineage>
        <taxon>Eukaryota</taxon>
        <taxon>Sar</taxon>
        <taxon>Alveolata</taxon>
        <taxon>Apicomplexa</taxon>
        <taxon>Conoidasida</taxon>
        <taxon>Coccidia</taxon>
        <taxon>Eucoccidiorida</taxon>
        <taxon>Eimeriorina</taxon>
        <taxon>Sarcocystidae</taxon>
        <taxon>Toxoplasma</taxon>
    </lineage>
</organism>
<evidence type="ECO:0000256" key="1">
    <source>
        <dbReference type="SAM" id="MobiDB-lite"/>
    </source>
</evidence>
<keyword evidence="2" id="KW-1133">Transmembrane helix</keyword>
<feature type="transmembrane region" description="Helical" evidence="2">
    <location>
        <begin position="12"/>
        <end position="42"/>
    </location>
</feature>
<sequence>MYFCPTYIYIYIYIYICMYICVSPSLFMLVCASLYLLVVLVLPPCFSRFFVSCEGLCPAPLASGVLVSNGSPGASLDFIFCWTADRLLCSVSSSSSISSFFSDRSSQTGNLCLRSFLLPRLLVSAVLFSPRFSNSASLLSLTSFSTMALTAVSSASSRSPPSSPSANPHASPALVASALPSSRGTTHRVSPPIPTAPSPPLSRPVYLPPQYLVQNAPQTCHAVPVPPVHAVPVPPVHAVPVPPAHAVPVPPVDSPSNGEAREGQELHGCLCCLRSFSPTLFVSAVLGTWMFAGGFGGEIVLALATLPAIFIVYGLHSSVKARSLSGVSLLEFFWLGAFVSVFVAMCLELLANATLYNALLSCLPPLPSPSRDSQWALNDLRSLASGSADISIAPSSDSPLFHPPPADPLSPSAPSSSLFLSLLQFLPSWTFAPLLAPLSLPFYFPLFESKAAPGCLRHPSLQSDSSAALHSSSSSSVLSASAFSASSLFSASPLSAFSFLPDHSGERWQRLLSTLNGRHAHGALPTLGCSLSLVAFMIFCVGFVEEFAKLVVLQRLQVLPVPLPLAWGGAEEASSERRNALEQRTLGGCCRPFWTRYVKHPVGVCLAGCAAGAGFAVAENLSYTLGRRGIFAEHLIVAIVRTFTAVPSHIANTGMAAANLALAWHAACALPAASPFFSSHLEAHQQPLIPGSSRASGHALPSFWRCLLPSLLVPSLLHGTYDAALRLSAAYAQPGPAVDDNAAVVAAVFLLVSFLAWLLTLLLFWQKWRRVCDLPAFGGSCAAAFGPTAPELRRVHPQASGWDSRAQWVSPQAAQAPETGGDDLLAGSAAQSAPLFCSPSPQRFAPYAVAPAFPFATLAAGTGETGVRADVLVWEERRREANRRIQQHANSLHATAPAQFSPAPAAVPRAEKPTGEWASLAQR</sequence>
<gene>
    <name evidence="3" type="ORF">TGDOM2_215010</name>
</gene>
<dbReference type="Pfam" id="PF13367">
    <property type="entry name" value="PrsW-protease"/>
    <property type="match status" value="1"/>
</dbReference>
<proteinExistence type="predicted"/>
<dbReference type="Proteomes" id="UP000028837">
    <property type="component" value="Unassembled WGS sequence"/>
</dbReference>
<dbReference type="AlphaFoldDB" id="A0A086JV32"/>
<comment type="caution">
    <text evidence="3">The sequence shown here is derived from an EMBL/GenBank/DDBJ whole genome shotgun (WGS) entry which is preliminary data.</text>
</comment>
<feature type="transmembrane region" description="Helical" evidence="2">
    <location>
        <begin position="522"/>
        <end position="544"/>
    </location>
</feature>
<feature type="transmembrane region" description="Helical" evidence="2">
    <location>
        <begin position="418"/>
        <end position="440"/>
    </location>
</feature>
<protein>
    <submittedName>
        <fullName evidence="3">Protease prsW family protein</fullName>
    </submittedName>
</protein>
<feature type="region of interest" description="Disordered" evidence="1">
    <location>
        <begin position="803"/>
        <end position="824"/>
    </location>
</feature>
<feature type="region of interest" description="Disordered" evidence="1">
    <location>
        <begin position="889"/>
        <end position="923"/>
    </location>
</feature>
<feature type="compositionally biased region" description="Pro residues" evidence="1">
    <location>
        <begin position="191"/>
        <end position="201"/>
    </location>
</feature>